<sequence>MSMSVLQFVLTIFALVSAVLNLTIIISIRRHRKDNTILKGSFFSLTTIQSAADILLACETALLMRARKYRYLDFMLVEGNALWYILPWVTNFFNYHIKGVIYLGHILLSFNRFTAVFFPLKYESFWDSKPMKFVKAFIWIIPSFFYLPIVLNFNYHMWYSMGTNNETVRLQMDDESTQLISYFDASLSFGATVISFIFHLSSAFKISKQMITHNINQYHSIEIRLFIASVLLFILLSLNTTVHIAAIVVSNTGNTVLVMWLYDLSYPMLDMLCSANPWILCLTSSATRDAVKRLLLPSKKDEVTSIRLVSPSTNSAI</sequence>
<feature type="transmembrane region" description="Helical" evidence="6">
    <location>
        <begin position="71"/>
        <end position="89"/>
    </location>
</feature>
<dbReference type="AlphaFoldDB" id="A0AA39HBA0"/>
<protein>
    <recommendedName>
        <fullName evidence="6">Serpentine receptor class gamma</fullName>
    </recommendedName>
</protein>
<dbReference type="PANTHER" id="PTHR31627">
    <property type="entry name" value="SERPENTINE RECEPTOR CLASS GAMMA-RELATED"/>
    <property type="match status" value="1"/>
</dbReference>
<comment type="caution">
    <text evidence="7">The sequence shown here is derived from an EMBL/GenBank/DDBJ whole genome shotgun (WGS) entry which is preliminary data.</text>
</comment>
<gene>
    <name evidence="7" type="ORF">QR680_016456</name>
</gene>
<keyword evidence="4 6" id="KW-1133">Transmembrane helix</keyword>
<dbReference type="Proteomes" id="UP001175271">
    <property type="component" value="Unassembled WGS sequence"/>
</dbReference>
<dbReference type="GO" id="GO:0016020">
    <property type="term" value="C:membrane"/>
    <property type="evidence" value="ECO:0007669"/>
    <property type="project" value="UniProtKB-SubCell"/>
</dbReference>
<comment type="similarity">
    <text evidence="2 6">Belongs to the nematode receptor-like protein srg family.</text>
</comment>
<evidence type="ECO:0000256" key="1">
    <source>
        <dbReference type="ARBA" id="ARBA00004141"/>
    </source>
</evidence>
<accession>A0AA39HBA0</accession>
<reference evidence="7" key="1">
    <citation type="submission" date="2023-06" db="EMBL/GenBank/DDBJ databases">
        <title>Genomic analysis of the entomopathogenic nematode Steinernema hermaphroditum.</title>
        <authorList>
            <person name="Schwarz E.M."/>
            <person name="Heppert J.K."/>
            <person name="Baniya A."/>
            <person name="Schwartz H.T."/>
            <person name="Tan C.-H."/>
            <person name="Antoshechkin I."/>
            <person name="Sternberg P.W."/>
            <person name="Goodrich-Blair H."/>
            <person name="Dillman A.R."/>
        </authorList>
    </citation>
    <scope>NUCLEOTIDE SEQUENCE</scope>
    <source>
        <strain evidence="7">PS9179</strain>
        <tissue evidence="7">Whole animal</tissue>
    </source>
</reference>
<comment type="caution">
    <text evidence="6">Lacks conserved residue(s) required for the propagation of feature annotation.</text>
</comment>
<feature type="transmembrane region" description="Helical" evidence="6">
    <location>
        <begin position="136"/>
        <end position="159"/>
    </location>
</feature>
<dbReference type="CDD" id="cd00637">
    <property type="entry name" value="7tm_classA_rhodopsin-like"/>
    <property type="match status" value="1"/>
</dbReference>
<keyword evidence="5 6" id="KW-0472">Membrane</keyword>
<dbReference type="InterPro" id="IPR051119">
    <property type="entry name" value="Nematode_SR-like"/>
</dbReference>
<evidence type="ECO:0000256" key="6">
    <source>
        <dbReference type="RuleBase" id="RU280813"/>
    </source>
</evidence>
<dbReference type="Gene3D" id="1.20.1070.10">
    <property type="entry name" value="Rhodopsin 7-helix transmembrane proteins"/>
    <property type="match status" value="1"/>
</dbReference>
<keyword evidence="3 6" id="KW-0812">Transmembrane</keyword>
<dbReference type="SUPFAM" id="SSF81321">
    <property type="entry name" value="Family A G protein-coupled receptor-like"/>
    <property type="match status" value="1"/>
</dbReference>
<feature type="transmembrane region" description="Helical" evidence="6">
    <location>
        <begin position="179"/>
        <end position="200"/>
    </location>
</feature>
<evidence type="ECO:0000256" key="2">
    <source>
        <dbReference type="ARBA" id="ARBA00005692"/>
    </source>
</evidence>
<feature type="transmembrane region" description="Helical" evidence="6">
    <location>
        <begin position="221"/>
        <end position="238"/>
    </location>
</feature>
<evidence type="ECO:0000256" key="5">
    <source>
        <dbReference type="ARBA" id="ARBA00023136"/>
    </source>
</evidence>
<dbReference type="InterPro" id="IPR000609">
    <property type="entry name" value="7TM_GPCR_serpentine_rcpt_Srg"/>
</dbReference>
<dbReference type="GO" id="GO:0007606">
    <property type="term" value="P:sensory perception of chemical stimulus"/>
    <property type="evidence" value="ECO:0007669"/>
    <property type="project" value="UniProtKB-UniRule"/>
</dbReference>
<comment type="subcellular location">
    <subcellularLocation>
        <location evidence="1">Membrane</location>
        <topology evidence="1">Multi-pass membrane protein</topology>
    </subcellularLocation>
</comment>
<evidence type="ECO:0000313" key="8">
    <source>
        <dbReference type="Proteomes" id="UP001175271"/>
    </source>
</evidence>
<feature type="transmembrane region" description="Helical" evidence="6">
    <location>
        <begin position="95"/>
        <end position="115"/>
    </location>
</feature>
<feature type="transmembrane region" description="Helical" evidence="6">
    <location>
        <begin position="6"/>
        <end position="28"/>
    </location>
</feature>
<dbReference type="Pfam" id="PF02118">
    <property type="entry name" value="Srg"/>
    <property type="match status" value="1"/>
</dbReference>
<dbReference type="EMBL" id="JAUCMV010000004">
    <property type="protein sequence ID" value="KAK0402652.1"/>
    <property type="molecule type" value="Genomic_DNA"/>
</dbReference>
<evidence type="ECO:0000256" key="4">
    <source>
        <dbReference type="ARBA" id="ARBA00022989"/>
    </source>
</evidence>
<proteinExistence type="inferred from homology"/>
<keyword evidence="8" id="KW-1185">Reference proteome</keyword>
<name>A0AA39HBA0_9BILA</name>
<dbReference type="GO" id="GO:0004888">
    <property type="term" value="F:transmembrane signaling receptor activity"/>
    <property type="evidence" value="ECO:0007669"/>
    <property type="project" value="InterPro"/>
</dbReference>
<evidence type="ECO:0000256" key="3">
    <source>
        <dbReference type="ARBA" id="ARBA00022692"/>
    </source>
</evidence>
<evidence type="ECO:0000313" key="7">
    <source>
        <dbReference type="EMBL" id="KAK0402652.1"/>
    </source>
</evidence>
<organism evidence="7 8">
    <name type="scientific">Steinernema hermaphroditum</name>
    <dbReference type="NCBI Taxonomy" id="289476"/>
    <lineage>
        <taxon>Eukaryota</taxon>
        <taxon>Metazoa</taxon>
        <taxon>Ecdysozoa</taxon>
        <taxon>Nematoda</taxon>
        <taxon>Chromadorea</taxon>
        <taxon>Rhabditida</taxon>
        <taxon>Tylenchina</taxon>
        <taxon>Panagrolaimomorpha</taxon>
        <taxon>Strongyloidoidea</taxon>
        <taxon>Steinernematidae</taxon>
        <taxon>Steinernema</taxon>
    </lineage>
</organism>